<dbReference type="EMBL" id="JAAWWL010000001">
    <property type="protein sequence ID" value="NKI31849.1"/>
    <property type="molecule type" value="Genomic_DNA"/>
</dbReference>
<protein>
    <recommendedName>
        <fullName evidence="4">Lipoprotein</fullName>
    </recommendedName>
</protein>
<keyword evidence="3" id="KW-1185">Reference proteome</keyword>
<dbReference type="Proteomes" id="UP000718451">
    <property type="component" value="Unassembled WGS sequence"/>
</dbReference>
<name>A0ABX1GQH7_9FLAO</name>
<evidence type="ECO:0008006" key="4">
    <source>
        <dbReference type="Google" id="ProtNLM"/>
    </source>
</evidence>
<dbReference type="RefSeq" id="WP_168551995.1">
    <property type="nucleotide sequence ID" value="NZ_JAAWWL010000001.1"/>
</dbReference>
<evidence type="ECO:0000256" key="1">
    <source>
        <dbReference type="SAM" id="MobiDB-lite"/>
    </source>
</evidence>
<sequence>MKNLRVFLSILTIGLITACNFTEELFIEDDGSGRINIHFDGNELMAGIASMSPDSTQKEEVVDTTLVFKDLLEEKKDSIALLSPEEQEKLKKLEPFTMKMVMDSKEQKMQFDLFSEFKNVSEVNNAFNAFQDASSVGPQPGGSAPSQQGPPSMPTEVIYGFDGNTFSRSTKIFDETLFAQSVDSLQSAEMFLSGSTYTFKYHFPRRVKSTNAEGATFSMDGKTMIYEVNFLQMMKDPESINIEVELED</sequence>
<evidence type="ECO:0000313" key="3">
    <source>
        <dbReference type="Proteomes" id="UP000718451"/>
    </source>
</evidence>
<dbReference type="PROSITE" id="PS51257">
    <property type="entry name" value="PROKAR_LIPOPROTEIN"/>
    <property type="match status" value="1"/>
</dbReference>
<feature type="compositionally biased region" description="Low complexity" evidence="1">
    <location>
        <begin position="133"/>
        <end position="150"/>
    </location>
</feature>
<feature type="region of interest" description="Disordered" evidence="1">
    <location>
        <begin position="131"/>
        <end position="155"/>
    </location>
</feature>
<proteinExistence type="predicted"/>
<accession>A0ABX1GQH7</accession>
<organism evidence="2 3">
    <name type="scientific">Croceivirga thetidis</name>
    <dbReference type="NCBI Taxonomy" id="2721623"/>
    <lineage>
        <taxon>Bacteria</taxon>
        <taxon>Pseudomonadati</taxon>
        <taxon>Bacteroidota</taxon>
        <taxon>Flavobacteriia</taxon>
        <taxon>Flavobacteriales</taxon>
        <taxon>Flavobacteriaceae</taxon>
        <taxon>Croceivirga</taxon>
    </lineage>
</organism>
<comment type="caution">
    <text evidence="2">The sequence shown here is derived from an EMBL/GenBank/DDBJ whole genome shotgun (WGS) entry which is preliminary data.</text>
</comment>
<gene>
    <name evidence="2" type="ORF">HCU67_07805</name>
</gene>
<reference evidence="2 3" key="1">
    <citation type="submission" date="2020-04" db="EMBL/GenBank/DDBJ databases">
        <authorList>
            <person name="Yoon J."/>
        </authorList>
    </citation>
    <scope>NUCLEOTIDE SEQUENCE [LARGE SCALE GENOMIC DNA]</scope>
    <source>
        <strain evidence="2 3">DJ-13</strain>
    </source>
</reference>
<evidence type="ECO:0000313" key="2">
    <source>
        <dbReference type="EMBL" id="NKI31849.1"/>
    </source>
</evidence>